<accession>A0A103XB85</accession>
<sequence length="66" mass="7508">MYLERESFSNLVKRLKLDCRVNYSIIGKLSTALNCGVLSFDPISGLYTIRLRLRRAGVLQFVASKL</sequence>
<dbReference type="AlphaFoldDB" id="A0A103XB85"/>
<evidence type="ECO:0000313" key="1">
    <source>
        <dbReference type="EMBL" id="KVH87527.1"/>
    </source>
</evidence>
<dbReference type="Proteomes" id="UP000243975">
    <property type="component" value="Unassembled WGS sequence"/>
</dbReference>
<evidence type="ECO:0000313" key="2">
    <source>
        <dbReference type="Proteomes" id="UP000243975"/>
    </source>
</evidence>
<gene>
    <name evidence="1" type="ORF">Ccrd_025194</name>
</gene>
<dbReference type="EMBL" id="LEKV01006104">
    <property type="protein sequence ID" value="KVH87527.1"/>
    <property type="molecule type" value="Genomic_DNA"/>
</dbReference>
<organism evidence="1 2">
    <name type="scientific">Cynara cardunculus var. scolymus</name>
    <name type="common">Globe artichoke</name>
    <name type="synonym">Cynara scolymus</name>
    <dbReference type="NCBI Taxonomy" id="59895"/>
    <lineage>
        <taxon>Eukaryota</taxon>
        <taxon>Viridiplantae</taxon>
        <taxon>Streptophyta</taxon>
        <taxon>Embryophyta</taxon>
        <taxon>Tracheophyta</taxon>
        <taxon>Spermatophyta</taxon>
        <taxon>Magnoliopsida</taxon>
        <taxon>eudicotyledons</taxon>
        <taxon>Gunneridae</taxon>
        <taxon>Pentapetalae</taxon>
        <taxon>asterids</taxon>
        <taxon>campanulids</taxon>
        <taxon>Asterales</taxon>
        <taxon>Asteraceae</taxon>
        <taxon>Carduoideae</taxon>
        <taxon>Cardueae</taxon>
        <taxon>Carduinae</taxon>
        <taxon>Cynara</taxon>
    </lineage>
</organism>
<proteinExistence type="predicted"/>
<name>A0A103XB85_CYNCS</name>
<dbReference type="Gramene" id="KVH87527">
    <property type="protein sequence ID" value="KVH87527"/>
    <property type="gene ID" value="Ccrd_025194"/>
</dbReference>
<comment type="caution">
    <text evidence="1">The sequence shown here is derived from an EMBL/GenBank/DDBJ whole genome shotgun (WGS) entry which is preliminary data.</text>
</comment>
<reference evidence="1 2" key="1">
    <citation type="journal article" date="2016" name="Sci. Rep.">
        <title>The genome sequence of the outbreeding globe artichoke constructed de novo incorporating a phase-aware low-pass sequencing strategy of F1 progeny.</title>
        <authorList>
            <person name="Scaglione D."/>
            <person name="Reyes-Chin-Wo S."/>
            <person name="Acquadro A."/>
            <person name="Froenicke L."/>
            <person name="Portis E."/>
            <person name="Beitel C."/>
            <person name="Tirone M."/>
            <person name="Mauro R."/>
            <person name="Lo Monaco A."/>
            <person name="Mauromicale G."/>
            <person name="Faccioli P."/>
            <person name="Cattivelli L."/>
            <person name="Rieseberg L."/>
            <person name="Michelmore R."/>
            <person name="Lanteri S."/>
        </authorList>
    </citation>
    <scope>NUCLEOTIDE SEQUENCE [LARGE SCALE GENOMIC DNA]</scope>
    <source>
        <strain evidence="1">2C</strain>
    </source>
</reference>
<protein>
    <submittedName>
        <fullName evidence="1">Uncharacterized protein</fullName>
    </submittedName>
</protein>
<keyword evidence="2" id="KW-1185">Reference proteome</keyword>